<gene>
    <name evidence="2" type="ORF">SAMN05444008_1116</name>
</gene>
<proteinExistence type="predicted"/>
<evidence type="ECO:0000259" key="1">
    <source>
        <dbReference type="PROSITE" id="PS50943"/>
    </source>
</evidence>
<dbReference type="PROSITE" id="PS50943">
    <property type="entry name" value="HTH_CROC1"/>
    <property type="match status" value="1"/>
</dbReference>
<reference evidence="2 3" key="1">
    <citation type="submission" date="2016-11" db="EMBL/GenBank/DDBJ databases">
        <authorList>
            <person name="Jaros S."/>
            <person name="Januszkiewicz K."/>
            <person name="Wedrychowicz H."/>
        </authorList>
    </citation>
    <scope>NUCLEOTIDE SEQUENCE [LARGE SCALE GENOMIC DNA]</scope>
    <source>
        <strain evidence="2 3">DSM 26897</strain>
    </source>
</reference>
<dbReference type="CDD" id="cd00093">
    <property type="entry name" value="HTH_XRE"/>
    <property type="match status" value="1"/>
</dbReference>
<accession>A0A1M5DMX6</accession>
<evidence type="ECO:0000313" key="2">
    <source>
        <dbReference type="EMBL" id="SHF68241.1"/>
    </source>
</evidence>
<evidence type="ECO:0000313" key="3">
    <source>
        <dbReference type="Proteomes" id="UP000184368"/>
    </source>
</evidence>
<dbReference type="STRING" id="1302690.BUE76_20175"/>
<dbReference type="SMART" id="SM00530">
    <property type="entry name" value="HTH_XRE"/>
    <property type="match status" value="1"/>
</dbReference>
<name>A0A1M5DMX6_9BACT</name>
<dbReference type="InterPro" id="IPR001387">
    <property type="entry name" value="Cro/C1-type_HTH"/>
</dbReference>
<dbReference type="EMBL" id="FQUO01000011">
    <property type="protein sequence ID" value="SHF68241.1"/>
    <property type="molecule type" value="Genomic_DNA"/>
</dbReference>
<dbReference type="Gene3D" id="1.10.260.40">
    <property type="entry name" value="lambda repressor-like DNA-binding domains"/>
    <property type="match status" value="1"/>
</dbReference>
<protein>
    <submittedName>
        <fullName evidence="2">Transcriptional regulator, contains XRE-family HTH domain</fullName>
    </submittedName>
</protein>
<sequence>MPGSIIRQYREFKNYSQKWVASQMGISQNAYSKIENNITQLTVHHVRQLSKILEVPVLDLLKDDFEIHRPIILPKTITKDQLAERIRMLDEKLAAKHVLKHDNYMVAMSLLIAAENTIAAVH</sequence>
<dbReference type="InterPro" id="IPR010982">
    <property type="entry name" value="Lambda_DNA-bd_dom_sf"/>
</dbReference>
<organism evidence="2 3">
    <name type="scientific">Cnuella takakiae</name>
    <dbReference type="NCBI Taxonomy" id="1302690"/>
    <lineage>
        <taxon>Bacteria</taxon>
        <taxon>Pseudomonadati</taxon>
        <taxon>Bacteroidota</taxon>
        <taxon>Chitinophagia</taxon>
        <taxon>Chitinophagales</taxon>
        <taxon>Chitinophagaceae</taxon>
        <taxon>Cnuella</taxon>
    </lineage>
</organism>
<keyword evidence="3" id="KW-1185">Reference proteome</keyword>
<dbReference type="Pfam" id="PF01381">
    <property type="entry name" value="HTH_3"/>
    <property type="match status" value="1"/>
</dbReference>
<dbReference type="SUPFAM" id="SSF47413">
    <property type="entry name" value="lambda repressor-like DNA-binding domains"/>
    <property type="match status" value="1"/>
</dbReference>
<dbReference type="OrthoDB" id="798409at2"/>
<dbReference type="GO" id="GO:0003677">
    <property type="term" value="F:DNA binding"/>
    <property type="evidence" value="ECO:0007669"/>
    <property type="project" value="InterPro"/>
</dbReference>
<feature type="domain" description="HTH cro/C1-type" evidence="1">
    <location>
        <begin position="6"/>
        <end position="60"/>
    </location>
</feature>
<dbReference type="Proteomes" id="UP000184368">
    <property type="component" value="Unassembled WGS sequence"/>
</dbReference>
<dbReference type="RefSeq" id="WP_073044475.1">
    <property type="nucleotide sequence ID" value="NZ_FQUO01000011.1"/>
</dbReference>
<dbReference type="AlphaFoldDB" id="A0A1M5DMX6"/>